<keyword evidence="5" id="KW-0119">Carbohydrate metabolism</keyword>
<dbReference type="Pfam" id="PF13419">
    <property type="entry name" value="HAD_2"/>
    <property type="match status" value="1"/>
</dbReference>
<dbReference type="GO" id="GO:0046872">
    <property type="term" value="F:metal ion binding"/>
    <property type="evidence" value="ECO:0007669"/>
    <property type="project" value="UniProtKB-KW"/>
</dbReference>
<dbReference type="Proteomes" id="UP000214720">
    <property type="component" value="Unassembled WGS sequence"/>
</dbReference>
<keyword evidence="6" id="KW-0378">Hydrolase</keyword>
<dbReference type="PANTHER" id="PTHR46193:SF18">
    <property type="entry name" value="HEXITOL PHOSPHATASE B"/>
    <property type="match status" value="1"/>
</dbReference>
<evidence type="ECO:0000256" key="3">
    <source>
        <dbReference type="ARBA" id="ARBA00022723"/>
    </source>
</evidence>
<dbReference type="InterPro" id="IPR041492">
    <property type="entry name" value="HAD_2"/>
</dbReference>
<reference evidence="7" key="1">
    <citation type="submission" date="2017-01" db="EMBL/GenBank/DDBJ databases">
        <title>Genome Analysis of Deinococcus marmoris KOPRI26562.</title>
        <authorList>
            <person name="Kim J.H."/>
            <person name="Oh H.-M."/>
        </authorList>
    </citation>
    <scope>NUCLEOTIDE SEQUENCE [LARGE SCALE GENOMIC DNA]</scope>
    <source>
        <strain evidence="7">PAMC 26633</strain>
    </source>
</reference>
<keyword evidence="4" id="KW-0460">Magnesium</keyword>
<evidence type="ECO:0000256" key="4">
    <source>
        <dbReference type="ARBA" id="ARBA00022842"/>
    </source>
</evidence>
<dbReference type="InterPro" id="IPR036412">
    <property type="entry name" value="HAD-like_sf"/>
</dbReference>
<dbReference type="PANTHER" id="PTHR46193">
    <property type="entry name" value="6-PHOSPHOGLUCONATE PHOSPHATASE"/>
    <property type="match status" value="1"/>
</dbReference>
<evidence type="ECO:0000313" key="6">
    <source>
        <dbReference type="EMBL" id="OXC73988.1"/>
    </source>
</evidence>
<dbReference type="CDD" id="cd07505">
    <property type="entry name" value="HAD_BPGM-like"/>
    <property type="match status" value="1"/>
</dbReference>
<dbReference type="EMBL" id="MTHB01000234">
    <property type="protein sequence ID" value="OXC73988.1"/>
    <property type="molecule type" value="Genomic_DNA"/>
</dbReference>
<dbReference type="SFLD" id="SFLDG01129">
    <property type="entry name" value="C1.5:_HAD__Beta-PGM__Phosphata"/>
    <property type="match status" value="1"/>
</dbReference>
<dbReference type="SUPFAM" id="SSF56784">
    <property type="entry name" value="HAD-like"/>
    <property type="match status" value="1"/>
</dbReference>
<comment type="similarity">
    <text evidence="2">Belongs to the HAD-like hydrolase superfamily. CbbY/CbbZ/Gph/YieH family.</text>
</comment>
<sequence length="224" mass="24500">MTQAIKAVLWDMDGTLADSEALHLSTLVAVLTHHGIEAGDDLHASIFGKTGREVHAYCCERFGIDFDYGQWSMARARHYLSEAPKMQARSGALSVYHAVRAAGTRQAIVSNSSRMLLEAGLRALDLQDPQLISISVNDVRAGKPDPEPYQRAAWLLRVTPEETIVVEDSPTGARAAIAAGMRVLAWPERESAAGTFPEGARFVRSEHELAEALGVQLTPRVRER</sequence>
<evidence type="ECO:0000256" key="2">
    <source>
        <dbReference type="ARBA" id="ARBA00006171"/>
    </source>
</evidence>
<gene>
    <name evidence="6" type="ORF">BSU04_34515</name>
</gene>
<dbReference type="InterPro" id="IPR051600">
    <property type="entry name" value="Beta-PGM-like"/>
</dbReference>
<comment type="cofactor">
    <cofactor evidence="1">
        <name>Mg(2+)</name>
        <dbReference type="ChEBI" id="CHEBI:18420"/>
    </cofactor>
</comment>
<dbReference type="AlphaFoldDB" id="A0A226WTS7"/>
<evidence type="ECO:0000256" key="5">
    <source>
        <dbReference type="ARBA" id="ARBA00023277"/>
    </source>
</evidence>
<name>A0A226WTS7_CABSO</name>
<dbReference type="OrthoDB" id="5293434at2"/>
<dbReference type="PRINTS" id="PR00413">
    <property type="entry name" value="HADHALOGNASE"/>
</dbReference>
<proteinExistence type="inferred from homology"/>
<organism evidence="6 7">
    <name type="scientific">Caballeronia sordidicola</name>
    <name type="common">Burkholderia sordidicola</name>
    <dbReference type="NCBI Taxonomy" id="196367"/>
    <lineage>
        <taxon>Bacteria</taxon>
        <taxon>Pseudomonadati</taxon>
        <taxon>Pseudomonadota</taxon>
        <taxon>Betaproteobacteria</taxon>
        <taxon>Burkholderiales</taxon>
        <taxon>Burkholderiaceae</taxon>
        <taxon>Caballeronia</taxon>
    </lineage>
</organism>
<dbReference type="InterPro" id="IPR023214">
    <property type="entry name" value="HAD_sf"/>
</dbReference>
<keyword evidence="3" id="KW-0479">Metal-binding</keyword>
<dbReference type="NCBIfam" id="TIGR01509">
    <property type="entry name" value="HAD-SF-IA-v3"/>
    <property type="match status" value="1"/>
</dbReference>
<dbReference type="SFLD" id="SFLDS00003">
    <property type="entry name" value="Haloacid_Dehalogenase"/>
    <property type="match status" value="1"/>
</dbReference>
<dbReference type="RefSeq" id="WP_089164452.1">
    <property type="nucleotide sequence ID" value="NZ_MTHB01000234.1"/>
</dbReference>
<protein>
    <submittedName>
        <fullName evidence="6">Putative hydrolase</fullName>
    </submittedName>
</protein>
<evidence type="ECO:0000256" key="1">
    <source>
        <dbReference type="ARBA" id="ARBA00001946"/>
    </source>
</evidence>
<dbReference type="InterPro" id="IPR023198">
    <property type="entry name" value="PGP-like_dom2"/>
</dbReference>
<comment type="caution">
    <text evidence="6">The sequence shown here is derived from an EMBL/GenBank/DDBJ whole genome shotgun (WGS) entry which is preliminary data.</text>
</comment>
<dbReference type="Gene3D" id="3.40.50.1000">
    <property type="entry name" value="HAD superfamily/HAD-like"/>
    <property type="match status" value="1"/>
</dbReference>
<dbReference type="Gene3D" id="1.10.150.240">
    <property type="entry name" value="Putative phosphatase, domain 2"/>
    <property type="match status" value="1"/>
</dbReference>
<dbReference type="InterPro" id="IPR006439">
    <property type="entry name" value="HAD-SF_hydro_IA"/>
</dbReference>
<accession>A0A226WTS7</accession>
<dbReference type="GO" id="GO:0016787">
    <property type="term" value="F:hydrolase activity"/>
    <property type="evidence" value="ECO:0007669"/>
    <property type="project" value="UniProtKB-KW"/>
</dbReference>
<evidence type="ECO:0000313" key="7">
    <source>
        <dbReference type="Proteomes" id="UP000214720"/>
    </source>
</evidence>